<dbReference type="HOGENOM" id="CLU_073265_0_0_4"/>
<feature type="region of interest" description="Disordered" evidence="1">
    <location>
        <begin position="279"/>
        <end position="301"/>
    </location>
</feature>
<gene>
    <name evidence="2" type="ORF">BGL_2c05440</name>
</gene>
<accession>A0A0B6RYZ6</accession>
<reference evidence="2 3" key="2">
    <citation type="journal article" date="2016" name="Appl. Microbiol. Biotechnol.">
        <title>Mutations improving production and secretion of extracellular lipase by Burkholderia glumae PG1.</title>
        <authorList>
            <person name="Knapp A."/>
            <person name="Voget S."/>
            <person name="Gao R."/>
            <person name="Zaburannyi N."/>
            <person name="Krysciak D."/>
            <person name="Breuer M."/>
            <person name="Hauer B."/>
            <person name="Streit W.R."/>
            <person name="Muller R."/>
            <person name="Daniel R."/>
            <person name="Jaeger K.E."/>
        </authorList>
    </citation>
    <scope>NUCLEOTIDE SEQUENCE [LARGE SCALE GENOMIC DNA]</scope>
    <source>
        <strain evidence="2 3">PG1</strain>
    </source>
</reference>
<dbReference type="EMBL" id="CP002581">
    <property type="protein sequence ID" value="AJK48628.1"/>
    <property type="molecule type" value="Genomic_DNA"/>
</dbReference>
<keyword evidence="3" id="KW-1185">Reference proteome</keyword>
<dbReference type="OrthoDB" id="5145637at2"/>
<dbReference type="KEGG" id="bgp:BGL_2c05440"/>
<organism evidence="2 3">
    <name type="scientific">Burkholderia plantarii</name>
    <dbReference type="NCBI Taxonomy" id="41899"/>
    <lineage>
        <taxon>Bacteria</taxon>
        <taxon>Pseudomonadati</taxon>
        <taxon>Pseudomonadota</taxon>
        <taxon>Betaproteobacteria</taxon>
        <taxon>Burkholderiales</taxon>
        <taxon>Burkholderiaceae</taxon>
        <taxon>Burkholderia</taxon>
    </lineage>
</organism>
<dbReference type="RefSeq" id="WP_042627234.1">
    <property type="nucleotide sequence ID" value="NZ_CP002581.1"/>
</dbReference>
<proteinExistence type="predicted"/>
<sequence>MTLKHLPPTFCWTRIGAESGEDLSTTVLRKEWERRLGGGRFLWGIGQSLGSSVQVAAHRAGSLMALFTPLAGRARVMEPGPRGLLLWNAWVDALGQVRQLPPYTFITSRATLPSGRRREQHHALVCASPAPLGVGTRLRVTPANLRSAGTGRPLGAAQAAVVVDCVARAAEPGARSYPVALAVELDAPYTVRLAQPSVLKLRDLARIGKAAREGDFETYVELVERLRGRSAGAQSRGFTRDLFDLPAVEPVAVYTDFVKRLRGRPSPEHARGFTRDLFELSAPEPGPAPGTAGNPQGSLLP</sequence>
<evidence type="ECO:0000313" key="2">
    <source>
        <dbReference type="EMBL" id="AJK48628.1"/>
    </source>
</evidence>
<dbReference type="Proteomes" id="UP000031838">
    <property type="component" value="Chromosome 2"/>
</dbReference>
<protein>
    <submittedName>
        <fullName evidence="2">Uncharacterized protein</fullName>
    </submittedName>
</protein>
<dbReference type="AlphaFoldDB" id="A0A0B6RYZ6"/>
<evidence type="ECO:0000256" key="1">
    <source>
        <dbReference type="SAM" id="MobiDB-lite"/>
    </source>
</evidence>
<reference evidence="3" key="1">
    <citation type="submission" date="2011-03" db="EMBL/GenBank/DDBJ databases">
        <authorList>
            <person name="Voget S."/>
            <person name="Streit W.R."/>
            <person name="Jaeger K.E."/>
            <person name="Daniel R."/>
        </authorList>
    </citation>
    <scope>NUCLEOTIDE SEQUENCE [LARGE SCALE GENOMIC DNA]</scope>
    <source>
        <strain evidence="3">PG1</strain>
    </source>
</reference>
<name>A0A0B6RYZ6_BURPL</name>
<evidence type="ECO:0000313" key="3">
    <source>
        <dbReference type="Proteomes" id="UP000031838"/>
    </source>
</evidence>